<accession>A0ABQ3EFD1</accession>
<dbReference type="Pfam" id="PF05488">
    <property type="entry name" value="PAAR_motif"/>
    <property type="match status" value="1"/>
</dbReference>
<gene>
    <name evidence="1" type="ORF">GCM10009038_34940</name>
</gene>
<protein>
    <recommendedName>
        <fullName evidence="3">PAAR domain-containing protein</fullName>
    </recommendedName>
</protein>
<dbReference type="EMBL" id="BMZI01000008">
    <property type="protein sequence ID" value="GHB32993.1"/>
    <property type="molecule type" value="Genomic_DNA"/>
</dbReference>
<evidence type="ECO:0008006" key="3">
    <source>
        <dbReference type="Google" id="ProtNLM"/>
    </source>
</evidence>
<comment type="caution">
    <text evidence="1">The sequence shown here is derived from an EMBL/GenBank/DDBJ whole genome shotgun (WGS) entry which is preliminary data.</text>
</comment>
<dbReference type="InterPro" id="IPR008727">
    <property type="entry name" value="PAAR_motif"/>
</dbReference>
<keyword evidence="2" id="KW-1185">Reference proteome</keyword>
<evidence type="ECO:0000313" key="2">
    <source>
        <dbReference type="Proteomes" id="UP000646745"/>
    </source>
</evidence>
<dbReference type="Proteomes" id="UP000646745">
    <property type="component" value="Unassembled WGS sequence"/>
</dbReference>
<name>A0ABQ3EFD1_9GAMM</name>
<evidence type="ECO:0000313" key="1">
    <source>
        <dbReference type="EMBL" id="GHB32993.1"/>
    </source>
</evidence>
<reference evidence="2" key="1">
    <citation type="journal article" date="2019" name="Int. J. Syst. Evol. Microbiol.">
        <title>The Global Catalogue of Microorganisms (GCM) 10K type strain sequencing project: providing services to taxonomists for standard genome sequencing and annotation.</title>
        <authorList>
            <consortium name="The Broad Institute Genomics Platform"/>
            <consortium name="The Broad Institute Genome Sequencing Center for Infectious Disease"/>
            <person name="Wu L."/>
            <person name="Ma J."/>
        </authorList>
    </citation>
    <scope>NUCLEOTIDE SEQUENCE [LARGE SCALE GENOMIC DNA]</scope>
    <source>
        <strain evidence="2">KCTC 32998</strain>
    </source>
</reference>
<dbReference type="RefSeq" id="WP_189446012.1">
    <property type="nucleotide sequence ID" value="NZ_BMZI01000008.1"/>
</dbReference>
<dbReference type="Gene3D" id="2.60.200.60">
    <property type="match status" value="1"/>
</dbReference>
<proteinExistence type="predicted"/>
<organism evidence="1 2">
    <name type="scientific">Salinicola rhizosphaerae</name>
    <dbReference type="NCBI Taxonomy" id="1443141"/>
    <lineage>
        <taxon>Bacteria</taxon>
        <taxon>Pseudomonadati</taxon>
        <taxon>Pseudomonadota</taxon>
        <taxon>Gammaproteobacteria</taxon>
        <taxon>Oceanospirillales</taxon>
        <taxon>Halomonadaceae</taxon>
        <taxon>Salinicola</taxon>
    </lineage>
</organism>
<sequence>MFKPGDGMIRLGDATSHGGKVITGQQNYVVHGKPVAVVGDKVTCPKDGHGSICTIVEGHPTLRINGKQVAFHGCHTSCGAALVSSMSGTHMIGTEEAKSPPVPQPAFSPAAAAAGKVMSNETAEKESQSKIAPGFHVVREAGYRDQIKQDLLPSPSAEVDAMFERLNTHLPDYVLPGSLIVLSDPENQMCMAEEQTLQDQARLAQQTVQQLKPAQAQVMIDNWGAMMEIANEKAAPADAERQASISEQAADAMGTASTVGGVITAALDPLKSASADALDDLASLWEKGAKNVDQALTRIIAPAQKFMDQPFDLAEEARDLKAKIGVKGDKILHSVTQALEGFRKNGIPTVGEGIREAGKWAGTLDMTNYVLIALDYASTDLTIQNACNDVASNKSCRQVQFEEYGAFAGRTGFAAAGAQAGSRLAANSVCLAVGLHPVGRLTCTIATIGAGGAGAYIGGAEVGGPAGRYVGASIYEVIYGDGDSKGTK</sequence>
<dbReference type="CDD" id="cd14744">
    <property type="entry name" value="PAAR_CT_2"/>
    <property type="match status" value="1"/>
</dbReference>